<evidence type="ECO:0000313" key="4">
    <source>
        <dbReference type="Proteomes" id="UP000280298"/>
    </source>
</evidence>
<dbReference type="Gene3D" id="3.30.565.10">
    <property type="entry name" value="Histidine kinase-like ATPase, C-terminal domain"/>
    <property type="match status" value="1"/>
</dbReference>
<sequence length="148" mass="15616">MTSLTCVASPDAAPSESVWLLATATAAPAMARRHVAEQLQTWNLKTLISDVALIVSELVTNAIMHGGGPVRHSLRLTSLPDRATSLRVEVVDSGRGWDGAAPRSPFADADECHGRGLHLVDALAAEWGHEVLNDGHTVWADLAVPAAV</sequence>
<keyword evidence="1" id="KW-0723">Serine/threonine-protein kinase</keyword>
<reference evidence="3 4" key="1">
    <citation type="journal article" date="2019" name="Int. J. Syst. Evol. Microbiol.">
        <title>Streptomyces cyaneochromogenes sp. nov., a blue pigment-producing actinomycete from manganese-contaminated soil.</title>
        <authorList>
            <person name="Tang X."/>
            <person name="Zhao J."/>
            <person name="Li K."/>
            <person name="Chen Z."/>
            <person name="Sun Y."/>
            <person name="Gao J."/>
        </authorList>
    </citation>
    <scope>NUCLEOTIDE SEQUENCE [LARGE SCALE GENOMIC DNA]</scope>
    <source>
        <strain evidence="3 4">MK-45</strain>
    </source>
</reference>
<dbReference type="KEGG" id="scya:EJ357_42115"/>
<keyword evidence="1" id="KW-0808">Transferase</keyword>
<keyword evidence="3" id="KW-0067">ATP-binding</keyword>
<keyword evidence="1" id="KW-0418">Kinase</keyword>
<keyword evidence="4" id="KW-1185">Reference proteome</keyword>
<dbReference type="InterPro" id="IPR050267">
    <property type="entry name" value="Anti-sigma-factor_SerPK"/>
</dbReference>
<dbReference type="GO" id="GO:0005524">
    <property type="term" value="F:ATP binding"/>
    <property type="evidence" value="ECO:0007669"/>
    <property type="project" value="UniProtKB-KW"/>
</dbReference>
<accession>A0A3S9MJ75</accession>
<dbReference type="SUPFAM" id="SSF55874">
    <property type="entry name" value="ATPase domain of HSP90 chaperone/DNA topoisomerase II/histidine kinase"/>
    <property type="match status" value="1"/>
</dbReference>
<name>A0A3S9MJ75_9ACTN</name>
<evidence type="ECO:0000259" key="2">
    <source>
        <dbReference type="Pfam" id="PF13581"/>
    </source>
</evidence>
<organism evidence="3 4">
    <name type="scientific">Streptomyces cyaneochromogenes</name>
    <dbReference type="NCBI Taxonomy" id="2496836"/>
    <lineage>
        <taxon>Bacteria</taxon>
        <taxon>Bacillati</taxon>
        <taxon>Actinomycetota</taxon>
        <taxon>Actinomycetes</taxon>
        <taxon>Kitasatosporales</taxon>
        <taxon>Streptomycetaceae</taxon>
        <taxon>Streptomyces</taxon>
    </lineage>
</organism>
<dbReference type="OrthoDB" id="4166172at2"/>
<dbReference type="InterPro" id="IPR036890">
    <property type="entry name" value="HATPase_C_sf"/>
</dbReference>
<gene>
    <name evidence="3" type="ORF">EJ357_42115</name>
</gene>
<dbReference type="PANTHER" id="PTHR35526:SF3">
    <property type="entry name" value="ANTI-SIGMA-F FACTOR RSBW"/>
    <property type="match status" value="1"/>
</dbReference>
<dbReference type="CDD" id="cd16936">
    <property type="entry name" value="HATPase_RsbW-like"/>
    <property type="match status" value="1"/>
</dbReference>
<evidence type="ECO:0000313" key="3">
    <source>
        <dbReference type="EMBL" id="AZQ39226.1"/>
    </source>
</evidence>
<dbReference type="InterPro" id="IPR003594">
    <property type="entry name" value="HATPase_dom"/>
</dbReference>
<evidence type="ECO:0000256" key="1">
    <source>
        <dbReference type="ARBA" id="ARBA00022527"/>
    </source>
</evidence>
<feature type="domain" description="Histidine kinase/HSP90-like ATPase" evidence="2">
    <location>
        <begin position="25"/>
        <end position="138"/>
    </location>
</feature>
<keyword evidence="3" id="KW-0547">Nucleotide-binding</keyword>
<proteinExistence type="predicted"/>
<dbReference type="AlphaFoldDB" id="A0A3S9MJ75"/>
<dbReference type="Pfam" id="PF13581">
    <property type="entry name" value="HATPase_c_2"/>
    <property type="match status" value="1"/>
</dbReference>
<dbReference type="Proteomes" id="UP000280298">
    <property type="component" value="Chromosome"/>
</dbReference>
<dbReference type="EMBL" id="CP034539">
    <property type="protein sequence ID" value="AZQ39226.1"/>
    <property type="molecule type" value="Genomic_DNA"/>
</dbReference>
<protein>
    <submittedName>
        <fullName evidence="3">ATP-binding protein</fullName>
    </submittedName>
</protein>
<dbReference type="PANTHER" id="PTHR35526">
    <property type="entry name" value="ANTI-SIGMA-F FACTOR RSBW-RELATED"/>
    <property type="match status" value="1"/>
</dbReference>
<dbReference type="GO" id="GO:0004674">
    <property type="term" value="F:protein serine/threonine kinase activity"/>
    <property type="evidence" value="ECO:0007669"/>
    <property type="project" value="UniProtKB-KW"/>
</dbReference>